<evidence type="ECO:0000313" key="11">
    <source>
        <dbReference type="Proteomes" id="UP000317371"/>
    </source>
</evidence>
<gene>
    <name evidence="10" type="ORF">FKZ61_02280</name>
</gene>
<dbReference type="Pfam" id="PF00384">
    <property type="entry name" value="Molybdopterin"/>
    <property type="match status" value="1"/>
</dbReference>
<dbReference type="InterPro" id="IPR006311">
    <property type="entry name" value="TAT_signal"/>
</dbReference>
<dbReference type="InterPro" id="IPR050612">
    <property type="entry name" value="Prok_Mopterin_Oxidored"/>
</dbReference>
<dbReference type="OrthoDB" id="9810782at2"/>
<evidence type="ECO:0000259" key="9">
    <source>
        <dbReference type="PROSITE" id="PS51669"/>
    </source>
</evidence>
<dbReference type="InterPro" id="IPR006963">
    <property type="entry name" value="Mopterin_OxRdtase_4Fe-4S_dom"/>
</dbReference>
<dbReference type="InterPro" id="IPR037946">
    <property type="entry name" value="MopB_CT_Tetrathionate"/>
</dbReference>
<keyword evidence="11" id="KW-1185">Reference proteome</keyword>
<dbReference type="InterPro" id="IPR009010">
    <property type="entry name" value="Asp_de-COase-like_dom_sf"/>
</dbReference>
<keyword evidence="2" id="KW-0004">4Fe-4S</keyword>
<dbReference type="Pfam" id="PF04879">
    <property type="entry name" value="Molybdop_Fe4S4"/>
    <property type="match status" value="1"/>
</dbReference>
<proteinExistence type="inferred from homology"/>
<comment type="caution">
    <text evidence="10">The sequence shown here is derived from an EMBL/GenBank/DDBJ whole genome shotgun (WGS) entry which is preliminary data.</text>
</comment>
<dbReference type="PANTHER" id="PTHR43742">
    <property type="entry name" value="TRIMETHYLAMINE-N-OXIDE REDUCTASE"/>
    <property type="match status" value="1"/>
</dbReference>
<dbReference type="PANTHER" id="PTHR43742:SF9">
    <property type="entry name" value="TETRATHIONATE REDUCTASE SUBUNIT A"/>
    <property type="match status" value="1"/>
</dbReference>
<dbReference type="Gene3D" id="3.30.200.210">
    <property type="match status" value="1"/>
</dbReference>
<dbReference type="GO" id="GO:0051539">
    <property type="term" value="F:4 iron, 4 sulfur cluster binding"/>
    <property type="evidence" value="ECO:0007669"/>
    <property type="project" value="UniProtKB-KW"/>
</dbReference>
<evidence type="ECO:0000256" key="5">
    <source>
        <dbReference type="ARBA" id="ARBA00022729"/>
    </source>
</evidence>
<evidence type="ECO:0000256" key="4">
    <source>
        <dbReference type="ARBA" id="ARBA00022723"/>
    </source>
</evidence>
<evidence type="ECO:0000256" key="3">
    <source>
        <dbReference type="ARBA" id="ARBA00022505"/>
    </source>
</evidence>
<accession>A0A540VLR9</accession>
<evidence type="ECO:0000256" key="8">
    <source>
        <dbReference type="ARBA" id="ARBA00023014"/>
    </source>
</evidence>
<dbReference type="PROSITE" id="PS51318">
    <property type="entry name" value="TAT"/>
    <property type="match status" value="1"/>
</dbReference>
<dbReference type="Proteomes" id="UP000317371">
    <property type="component" value="Unassembled WGS sequence"/>
</dbReference>
<feature type="domain" description="4Fe-4S Mo/W bis-MGD-type" evidence="9">
    <location>
        <begin position="61"/>
        <end position="134"/>
    </location>
</feature>
<dbReference type="Gene3D" id="3.40.228.10">
    <property type="entry name" value="Dimethylsulfoxide Reductase, domain 2"/>
    <property type="match status" value="1"/>
</dbReference>
<dbReference type="SUPFAM" id="SSF53706">
    <property type="entry name" value="Formate dehydrogenase/DMSO reductase, domains 1-3"/>
    <property type="match status" value="1"/>
</dbReference>
<keyword evidence="5" id="KW-0732">Signal</keyword>
<evidence type="ECO:0000256" key="7">
    <source>
        <dbReference type="ARBA" id="ARBA00023004"/>
    </source>
</evidence>
<dbReference type="GO" id="GO:0046872">
    <property type="term" value="F:metal ion binding"/>
    <property type="evidence" value="ECO:0007669"/>
    <property type="project" value="UniProtKB-KW"/>
</dbReference>
<organism evidence="10 11">
    <name type="scientific">Litorilinea aerophila</name>
    <dbReference type="NCBI Taxonomy" id="1204385"/>
    <lineage>
        <taxon>Bacteria</taxon>
        <taxon>Bacillati</taxon>
        <taxon>Chloroflexota</taxon>
        <taxon>Caldilineae</taxon>
        <taxon>Caldilineales</taxon>
        <taxon>Caldilineaceae</taxon>
        <taxon>Litorilinea</taxon>
    </lineage>
</organism>
<protein>
    <submittedName>
        <fullName evidence="10">Molybdopterin-dependent oxidoreductase</fullName>
    </submittedName>
</protein>
<dbReference type="InterPro" id="IPR006656">
    <property type="entry name" value="Mopterin_OxRdtase"/>
</dbReference>
<keyword evidence="4" id="KW-0479">Metal-binding</keyword>
<dbReference type="Gene3D" id="3.40.50.740">
    <property type="match status" value="1"/>
</dbReference>
<evidence type="ECO:0000256" key="1">
    <source>
        <dbReference type="ARBA" id="ARBA00010312"/>
    </source>
</evidence>
<dbReference type="CDD" id="cd02780">
    <property type="entry name" value="MopB_CT_Tetrathionate_Arsenate-R"/>
    <property type="match status" value="1"/>
</dbReference>
<comment type="similarity">
    <text evidence="1">Belongs to the prokaryotic molybdopterin-containing oxidoreductase family.</text>
</comment>
<evidence type="ECO:0000256" key="2">
    <source>
        <dbReference type="ARBA" id="ARBA00022485"/>
    </source>
</evidence>
<dbReference type="EMBL" id="VIGC01000002">
    <property type="protein sequence ID" value="TQE97719.1"/>
    <property type="molecule type" value="Genomic_DNA"/>
</dbReference>
<dbReference type="NCBIfam" id="TIGR01409">
    <property type="entry name" value="TAT_signal_seq"/>
    <property type="match status" value="1"/>
</dbReference>
<dbReference type="InterPro" id="IPR006657">
    <property type="entry name" value="MoPterin_dinucl-bd_dom"/>
</dbReference>
<dbReference type="Gene3D" id="2.40.40.20">
    <property type="match status" value="1"/>
</dbReference>
<dbReference type="GO" id="GO:0016491">
    <property type="term" value="F:oxidoreductase activity"/>
    <property type="evidence" value="ECO:0007669"/>
    <property type="project" value="UniProtKB-KW"/>
</dbReference>
<dbReference type="AlphaFoldDB" id="A0A540VLR9"/>
<evidence type="ECO:0000313" key="10">
    <source>
        <dbReference type="EMBL" id="TQE97719.1"/>
    </source>
</evidence>
<dbReference type="SUPFAM" id="SSF50692">
    <property type="entry name" value="ADC-like"/>
    <property type="match status" value="1"/>
</dbReference>
<dbReference type="RefSeq" id="WP_141608446.1">
    <property type="nucleotide sequence ID" value="NZ_VIGC02000002.1"/>
</dbReference>
<keyword evidence="6" id="KW-0560">Oxidoreductase</keyword>
<keyword evidence="3" id="KW-0500">Molybdenum</keyword>
<sequence length="1038" mass="114462">METTPTLSRRAFLKTTALLGGLALVAGHAPWVVDGLTGRIVPAVAQAQQALGSAYPLNKPENILYSVCLNCHTACNIKAKIQDGLLVKVDGNPYSPMNLLPHLPEAAPLADAARVDAKICPKGQVGVQVAYDPYRVRKVLKRAGKRGENKWQAIEWEQFIDEVVNGGDLFGEGPVEGLKDIYKLRDPDLSKVLAADAAAVAAGDMTVEAFKQKHADHLDLLIDPDHPDLGPVNNQFVFMGGRMEHGRKELGKRFTYDGFGSVNFYLHTTICEQSHHIAYEMMSGKTHMKPDFQHSEFVIFFGTGAFEANFGPTPMTEMVTDSLVRRNFKYAVVDPRLSKTAAKAWRWIPIKPGADGALAMGMIRWIIENGRYDEAYLRAPNKEAANAIDETNFTDATHLVRTDEMVFLKPEDAGLESPEGGARVVMVDGTPTLSTEAMQADLFVDSVVNGIPVKSVMQLLKERAQEMTLEEYAEWSGVPLKNIVELAQEFTSHGKRAAAEFYRGPVQHTNGYYNGQAIITLNVLIGNADWKGGLTTGGGHWHEDGSKPGAPFPKAVIVNAPGGLTKFGIHVNREGTAYEQTTLFEGYPAKRPWYPFTYELYQNIIPSAAAGYPYPIKALFIIKGTPILASPAGHAQIEMLRDPTKIPLVISCDVVIGETSMYADYILPDLTYLERWGTPHITPAIVTKVSKVRQPLIAPLTETVVVDGEEMPISMEAFLIAVGKKLGLAGFGKDALGPGYDFNRLEDYYLAMCANLAFGDQEDGSEKLPAADEEEMRIFREARRHLPKSVFDEEKWKQAIPEELWPSVVYLLNRGGRYEPATKAYQGNKLAHQWKGQWNLYVEKVAKGYHSMTGERFSGLPVVEPVKDAAGNVVDDGPDYDLTLITYKEIVGGQSRTHGAYWIQYAVLPENYVYMNRRDAEARGLKDGDMVRIVSASLPDARFDLGDGRTYEVKAKVRTVEGMRPGTIAISWSYGHWAYGSNDVEIDGEVIPGDPRRASGTVPNPSMRVDPVLNDVCLTDPIGGSASFYDTRVRVQKV</sequence>
<reference evidence="10 11" key="1">
    <citation type="submission" date="2019-06" db="EMBL/GenBank/DDBJ databases">
        <title>Genome sequence of Litorilinea aerophila BAA-2444.</title>
        <authorList>
            <person name="Maclea K.S."/>
            <person name="Maurais E.G."/>
            <person name="Iannazzi L.C."/>
        </authorList>
    </citation>
    <scope>NUCLEOTIDE SEQUENCE [LARGE SCALE GENOMIC DNA]</scope>
    <source>
        <strain evidence="10 11">ATCC BAA-2444</strain>
    </source>
</reference>
<dbReference type="GO" id="GO:0043546">
    <property type="term" value="F:molybdopterin cofactor binding"/>
    <property type="evidence" value="ECO:0007669"/>
    <property type="project" value="InterPro"/>
</dbReference>
<evidence type="ECO:0000256" key="6">
    <source>
        <dbReference type="ARBA" id="ARBA00023002"/>
    </source>
</evidence>
<dbReference type="PROSITE" id="PS51669">
    <property type="entry name" value="4FE4S_MOW_BIS_MGD"/>
    <property type="match status" value="1"/>
</dbReference>
<name>A0A540VLR9_9CHLR</name>
<keyword evidence="7" id="KW-0408">Iron</keyword>
<dbReference type="InParanoid" id="A0A540VLR9"/>
<dbReference type="InterPro" id="IPR019546">
    <property type="entry name" value="TAT_signal_bac_arc"/>
</dbReference>
<dbReference type="SMART" id="SM00926">
    <property type="entry name" value="Molybdop_Fe4S4"/>
    <property type="match status" value="1"/>
</dbReference>
<dbReference type="Pfam" id="PF01568">
    <property type="entry name" value="Molydop_binding"/>
    <property type="match status" value="1"/>
</dbReference>
<keyword evidence="8" id="KW-0411">Iron-sulfur</keyword>